<comment type="catalytic activity">
    <reaction evidence="1">
        <text>ATP + protein L-histidine = ADP + protein N-phospho-L-histidine.</text>
        <dbReference type="EC" id="2.7.13.3"/>
    </reaction>
</comment>
<evidence type="ECO:0000256" key="3">
    <source>
        <dbReference type="ARBA" id="ARBA00022553"/>
    </source>
</evidence>
<feature type="transmembrane region" description="Helical" evidence="6">
    <location>
        <begin position="119"/>
        <end position="143"/>
    </location>
</feature>
<evidence type="ECO:0000256" key="1">
    <source>
        <dbReference type="ARBA" id="ARBA00000085"/>
    </source>
</evidence>
<dbReference type="InterPro" id="IPR005467">
    <property type="entry name" value="His_kinase_dom"/>
</dbReference>
<name>A0A8I0AFC9_9CLOT</name>
<sequence>MIINLADTINSVLQSIMFVYVSNYCSKTKRSTLSMATWIVILWGVIQGITLIVGNSSLGAIFIHLIILISGAIIFKEEPLDAMIGFSIVYLLMGIVMILSSNIYLGYVVSIISEKYMEIGMLIFVYFPQYILFTIILCNMNFINSMYKVIKSKSVSIISLIIVTVLIDFIISFNGLAYDMDNPLFKEFLFIFLGFFMIGITIYFSNIEKKSNQVLITNSFLEKKNEELKKIKHDYGSQISYLYGLHLMKKYDKLGDALKNIINDNSAISSEVDVINKPNSSIAEIVYGIDHNGINIIINDEIDFNDIDISEIDYQRVISNILRNSVTALDGKGIIEVTTYYSIKSIIVKIKNNGPKIDESIIDKIFQSGFTTKENTNKENGFGLSITKEIIERNNGNISVKSNDSFTEFKIKIPKISNKLAII</sequence>
<evidence type="ECO:0000256" key="6">
    <source>
        <dbReference type="SAM" id="Phobius"/>
    </source>
</evidence>
<evidence type="ECO:0000313" key="9">
    <source>
        <dbReference type="Proteomes" id="UP000662088"/>
    </source>
</evidence>
<keyword evidence="8" id="KW-0547">Nucleotide-binding</keyword>
<feature type="transmembrane region" description="Helical" evidence="6">
    <location>
        <begin position="33"/>
        <end position="52"/>
    </location>
</feature>
<keyword evidence="8" id="KW-0067">ATP-binding</keyword>
<comment type="caution">
    <text evidence="8">The sequence shown here is derived from an EMBL/GenBank/DDBJ whole genome shotgun (WGS) entry which is preliminary data.</text>
</comment>
<dbReference type="PROSITE" id="PS50109">
    <property type="entry name" value="HIS_KIN"/>
    <property type="match status" value="1"/>
</dbReference>
<dbReference type="SMART" id="SM00387">
    <property type="entry name" value="HATPase_c"/>
    <property type="match status" value="1"/>
</dbReference>
<dbReference type="Gene3D" id="3.30.565.10">
    <property type="entry name" value="Histidine kinase-like ATPase, C-terminal domain"/>
    <property type="match status" value="1"/>
</dbReference>
<accession>A0A8I0AFC9</accession>
<proteinExistence type="predicted"/>
<keyword evidence="4" id="KW-0418">Kinase</keyword>
<keyword evidence="4" id="KW-0808">Transferase</keyword>
<organism evidence="8 9">
    <name type="scientific">Clostridium lentum</name>
    <dbReference type="NCBI Taxonomy" id="2763037"/>
    <lineage>
        <taxon>Bacteria</taxon>
        <taxon>Bacillati</taxon>
        <taxon>Bacillota</taxon>
        <taxon>Clostridia</taxon>
        <taxon>Eubacteriales</taxon>
        <taxon>Clostridiaceae</taxon>
        <taxon>Clostridium</taxon>
    </lineage>
</organism>
<feature type="domain" description="Histidine kinase" evidence="7">
    <location>
        <begin position="314"/>
        <end position="417"/>
    </location>
</feature>
<gene>
    <name evidence="8" type="ORF">H8R92_11690</name>
</gene>
<evidence type="ECO:0000259" key="7">
    <source>
        <dbReference type="PROSITE" id="PS50109"/>
    </source>
</evidence>
<keyword evidence="6" id="KW-1133">Transmembrane helix</keyword>
<dbReference type="GO" id="GO:0005524">
    <property type="term" value="F:ATP binding"/>
    <property type="evidence" value="ECO:0007669"/>
    <property type="project" value="UniProtKB-KW"/>
</dbReference>
<keyword evidence="6" id="KW-0472">Membrane</keyword>
<reference evidence="8" key="1">
    <citation type="submission" date="2020-08" db="EMBL/GenBank/DDBJ databases">
        <title>Genome public.</title>
        <authorList>
            <person name="Liu C."/>
            <person name="Sun Q."/>
        </authorList>
    </citation>
    <scope>NUCLEOTIDE SEQUENCE</scope>
    <source>
        <strain evidence="8">NSJ-42</strain>
    </source>
</reference>
<dbReference type="GO" id="GO:0000155">
    <property type="term" value="F:phosphorelay sensor kinase activity"/>
    <property type="evidence" value="ECO:0007669"/>
    <property type="project" value="TreeGrafter"/>
</dbReference>
<feature type="transmembrane region" description="Helical" evidence="6">
    <location>
        <begin position="58"/>
        <end position="75"/>
    </location>
</feature>
<dbReference type="PANTHER" id="PTHR43547:SF10">
    <property type="entry name" value="SENSOR HISTIDINE KINASE DCUS"/>
    <property type="match status" value="1"/>
</dbReference>
<evidence type="ECO:0000256" key="2">
    <source>
        <dbReference type="ARBA" id="ARBA00012438"/>
    </source>
</evidence>
<feature type="transmembrane region" description="Helical" evidence="6">
    <location>
        <begin position="155"/>
        <end position="176"/>
    </location>
</feature>
<dbReference type="SUPFAM" id="SSF55874">
    <property type="entry name" value="ATPase domain of HSP90 chaperone/DNA topoisomerase II/histidine kinase"/>
    <property type="match status" value="1"/>
</dbReference>
<dbReference type="AlphaFoldDB" id="A0A8I0AFC9"/>
<dbReference type="Proteomes" id="UP000662088">
    <property type="component" value="Unassembled WGS sequence"/>
</dbReference>
<evidence type="ECO:0000256" key="4">
    <source>
        <dbReference type="ARBA" id="ARBA00022777"/>
    </source>
</evidence>
<dbReference type="InterPro" id="IPR036890">
    <property type="entry name" value="HATPase_C_sf"/>
</dbReference>
<dbReference type="Pfam" id="PF02518">
    <property type="entry name" value="HATPase_c"/>
    <property type="match status" value="1"/>
</dbReference>
<keyword evidence="9" id="KW-1185">Reference proteome</keyword>
<dbReference type="PANTHER" id="PTHR43547">
    <property type="entry name" value="TWO-COMPONENT HISTIDINE KINASE"/>
    <property type="match status" value="1"/>
</dbReference>
<evidence type="ECO:0000313" key="8">
    <source>
        <dbReference type="EMBL" id="MBC5641062.1"/>
    </source>
</evidence>
<protein>
    <recommendedName>
        <fullName evidence="2">histidine kinase</fullName>
        <ecNumber evidence="2">2.7.13.3</ecNumber>
    </recommendedName>
</protein>
<keyword evidence="5" id="KW-0902">Two-component regulatory system</keyword>
<dbReference type="EC" id="2.7.13.3" evidence="2"/>
<dbReference type="RefSeq" id="WP_186835543.1">
    <property type="nucleotide sequence ID" value="NZ_JACOOQ010000022.1"/>
</dbReference>
<feature type="transmembrane region" description="Helical" evidence="6">
    <location>
        <begin position="188"/>
        <end position="205"/>
    </location>
</feature>
<dbReference type="PRINTS" id="PR00344">
    <property type="entry name" value="BCTRLSENSOR"/>
</dbReference>
<keyword evidence="3" id="KW-0597">Phosphoprotein</keyword>
<dbReference type="InterPro" id="IPR003594">
    <property type="entry name" value="HATPase_dom"/>
</dbReference>
<feature type="transmembrane region" description="Helical" evidence="6">
    <location>
        <begin position="87"/>
        <end position="107"/>
    </location>
</feature>
<keyword evidence="6" id="KW-0812">Transmembrane</keyword>
<evidence type="ECO:0000256" key="5">
    <source>
        <dbReference type="ARBA" id="ARBA00023012"/>
    </source>
</evidence>
<dbReference type="EMBL" id="JACOOQ010000022">
    <property type="protein sequence ID" value="MBC5641062.1"/>
    <property type="molecule type" value="Genomic_DNA"/>
</dbReference>
<dbReference type="InterPro" id="IPR004358">
    <property type="entry name" value="Sig_transdc_His_kin-like_C"/>
</dbReference>